<dbReference type="GO" id="GO:0005789">
    <property type="term" value="C:endoplasmic reticulum membrane"/>
    <property type="evidence" value="ECO:0007669"/>
    <property type="project" value="TreeGrafter"/>
</dbReference>
<name>A0A2K5H811_COLAP</name>
<dbReference type="PANTHER" id="PTHR43908:SF3">
    <property type="entry name" value="AT29763P-RELATED"/>
    <property type="match status" value="1"/>
</dbReference>
<dbReference type="InterPro" id="IPR036869">
    <property type="entry name" value="J_dom_sf"/>
</dbReference>
<dbReference type="PROSITE" id="PS50076">
    <property type="entry name" value="DNAJ_2"/>
    <property type="match status" value="1"/>
</dbReference>
<dbReference type="InterPro" id="IPR001623">
    <property type="entry name" value="DnaJ_domain"/>
</dbReference>
<protein>
    <recommendedName>
        <fullName evidence="1">J domain-containing protein</fullName>
    </recommendedName>
</protein>
<dbReference type="CDD" id="cd06257">
    <property type="entry name" value="DnaJ"/>
    <property type="match status" value="1"/>
</dbReference>
<keyword evidence="3" id="KW-1185">Reference proteome</keyword>
<proteinExistence type="predicted"/>
<dbReference type="GO" id="GO:0030544">
    <property type="term" value="F:Hsp70 protein binding"/>
    <property type="evidence" value="ECO:0007669"/>
    <property type="project" value="TreeGrafter"/>
</dbReference>
<evidence type="ECO:0000313" key="2">
    <source>
        <dbReference type="Ensembl" id="ENSCANP00000000498.1"/>
    </source>
</evidence>
<organism evidence="2 3">
    <name type="scientific">Colobus angolensis palliatus</name>
    <name type="common">Peters' Angolan colobus</name>
    <dbReference type="NCBI Taxonomy" id="336983"/>
    <lineage>
        <taxon>Eukaryota</taxon>
        <taxon>Metazoa</taxon>
        <taxon>Chordata</taxon>
        <taxon>Craniata</taxon>
        <taxon>Vertebrata</taxon>
        <taxon>Euteleostomi</taxon>
        <taxon>Mammalia</taxon>
        <taxon>Eutheria</taxon>
        <taxon>Euarchontoglires</taxon>
        <taxon>Primates</taxon>
        <taxon>Haplorrhini</taxon>
        <taxon>Catarrhini</taxon>
        <taxon>Cercopithecidae</taxon>
        <taxon>Colobinae</taxon>
        <taxon>Colobus</taxon>
    </lineage>
</organism>
<evidence type="ECO:0000313" key="3">
    <source>
        <dbReference type="Proteomes" id="UP000233080"/>
    </source>
</evidence>
<dbReference type="SMART" id="SM00271">
    <property type="entry name" value="DnaJ"/>
    <property type="match status" value="1"/>
</dbReference>
<dbReference type="AlphaFoldDB" id="A0A2K5H811"/>
<dbReference type="Gene3D" id="1.10.287.110">
    <property type="entry name" value="DnaJ domain"/>
    <property type="match status" value="1"/>
</dbReference>
<accession>A0A2K5H811</accession>
<dbReference type="PRINTS" id="PR00625">
    <property type="entry name" value="JDOMAIN"/>
</dbReference>
<sequence>MGQDYYSVLQITRNSEDSQIKKAYRRLALKHHPLKSNEPSSAEIFRCSTSSLVETTPSVVRDLPPPPCLAEK</sequence>
<dbReference type="Pfam" id="PF00226">
    <property type="entry name" value="DnaJ"/>
    <property type="match status" value="1"/>
</dbReference>
<evidence type="ECO:0000259" key="1">
    <source>
        <dbReference type="PROSITE" id="PS50076"/>
    </source>
</evidence>
<dbReference type="Ensembl" id="ENSCANT00000001934.1">
    <property type="protein sequence ID" value="ENSCANP00000000498.1"/>
    <property type="gene ID" value="ENSCANG00000001748.1"/>
</dbReference>
<dbReference type="STRING" id="336983.ENSCANP00000000498"/>
<dbReference type="GO" id="GO:0071218">
    <property type="term" value="P:cellular response to misfolded protein"/>
    <property type="evidence" value="ECO:0007669"/>
    <property type="project" value="TreeGrafter"/>
</dbReference>
<dbReference type="SUPFAM" id="SSF46565">
    <property type="entry name" value="Chaperone J-domain"/>
    <property type="match status" value="1"/>
</dbReference>
<reference evidence="2" key="2">
    <citation type="submission" date="2025-09" db="UniProtKB">
        <authorList>
            <consortium name="Ensembl"/>
        </authorList>
    </citation>
    <scope>IDENTIFICATION</scope>
</reference>
<dbReference type="InterPro" id="IPR051100">
    <property type="entry name" value="DnaJ_subfamily_B/C"/>
</dbReference>
<feature type="domain" description="J" evidence="1">
    <location>
        <begin position="4"/>
        <end position="72"/>
    </location>
</feature>
<dbReference type="PANTHER" id="PTHR43908">
    <property type="entry name" value="AT29763P-RELATED"/>
    <property type="match status" value="1"/>
</dbReference>
<reference evidence="2" key="1">
    <citation type="submission" date="2025-08" db="UniProtKB">
        <authorList>
            <consortium name="Ensembl"/>
        </authorList>
    </citation>
    <scope>IDENTIFICATION</scope>
</reference>
<dbReference type="Proteomes" id="UP000233080">
    <property type="component" value="Unassembled WGS sequence"/>
</dbReference>